<protein>
    <submittedName>
        <fullName evidence="2">DUF1653 domain-containing protein</fullName>
    </submittedName>
</protein>
<dbReference type="Proteomes" id="UP000294829">
    <property type="component" value="Unassembled WGS sequence"/>
</dbReference>
<dbReference type="RefSeq" id="WP_133325849.1">
    <property type="nucleotide sequence ID" value="NZ_SMYL01000002.1"/>
</dbReference>
<name>A0A4R5W2Q3_9BURK</name>
<dbReference type="InterPro" id="IPR037135">
    <property type="entry name" value="DUF1653-like_dom_sf"/>
</dbReference>
<feature type="domain" description="DUF1653" evidence="1">
    <location>
        <begin position="3"/>
        <end position="61"/>
    </location>
</feature>
<dbReference type="InterPro" id="IPR023387">
    <property type="entry name" value="DUF1653-like_dom"/>
</dbReference>
<gene>
    <name evidence="2" type="ORF">E2I14_04375</name>
</gene>
<dbReference type="AlphaFoldDB" id="A0A4R5W2Q3"/>
<comment type="caution">
    <text evidence="2">The sequence shown here is derived from an EMBL/GenBank/DDBJ whole genome shotgun (WGS) entry which is preliminary data.</text>
</comment>
<dbReference type="Gene3D" id="2.30.30.320">
    <property type="entry name" value="DUF1653-like domain"/>
    <property type="match status" value="1"/>
</dbReference>
<organism evidence="2 3">
    <name type="scientific">Sapientia aquatica</name>
    <dbReference type="NCBI Taxonomy" id="1549640"/>
    <lineage>
        <taxon>Bacteria</taxon>
        <taxon>Pseudomonadati</taxon>
        <taxon>Pseudomonadota</taxon>
        <taxon>Betaproteobacteria</taxon>
        <taxon>Burkholderiales</taxon>
        <taxon>Oxalobacteraceae</taxon>
        <taxon>Sapientia</taxon>
    </lineage>
</organism>
<accession>A0A4R5W2Q3</accession>
<dbReference type="EMBL" id="SMYL01000002">
    <property type="protein sequence ID" value="TDK67019.1"/>
    <property type="molecule type" value="Genomic_DNA"/>
</dbReference>
<dbReference type="OrthoDB" id="371169at2"/>
<sequence length="68" mass="7899">MKKYKHFKGGIYEWVCNATLESDPSVQMVVYRSANGTIWTRPESVFFEEIEHEGQKIPRFALIESSDS</sequence>
<keyword evidence="3" id="KW-1185">Reference proteome</keyword>
<proteinExistence type="predicted"/>
<dbReference type="Pfam" id="PF07866">
    <property type="entry name" value="DUF1653"/>
    <property type="match status" value="1"/>
</dbReference>
<reference evidence="2 3" key="1">
    <citation type="submission" date="2019-03" db="EMBL/GenBank/DDBJ databases">
        <title>Sapientia aquatica gen. nov., sp. nov., isolated from a crater lake.</title>
        <authorList>
            <person name="Felfoldi T."/>
            <person name="Szabo A."/>
            <person name="Toth E."/>
            <person name="Schumann P."/>
            <person name="Keki Z."/>
            <person name="Marialigeti K."/>
            <person name="Mathe I."/>
        </authorList>
    </citation>
    <scope>NUCLEOTIDE SEQUENCE [LARGE SCALE GENOMIC DNA]</scope>
    <source>
        <strain evidence="2 3">SA-152</strain>
    </source>
</reference>
<evidence type="ECO:0000313" key="3">
    <source>
        <dbReference type="Proteomes" id="UP000294829"/>
    </source>
</evidence>
<evidence type="ECO:0000259" key="1">
    <source>
        <dbReference type="Pfam" id="PF07866"/>
    </source>
</evidence>
<evidence type="ECO:0000313" key="2">
    <source>
        <dbReference type="EMBL" id="TDK67019.1"/>
    </source>
</evidence>